<dbReference type="SUPFAM" id="SSF55781">
    <property type="entry name" value="GAF domain-like"/>
    <property type="match status" value="1"/>
</dbReference>
<dbReference type="AlphaFoldDB" id="A0A2T1LUJ0"/>
<dbReference type="SMART" id="SM00065">
    <property type="entry name" value="GAF"/>
    <property type="match status" value="1"/>
</dbReference>
<dbReference type="EC" id="2.7.13.3" evidence="3"/>
<dbReference type="PRINTS" id="PR00344">
    <property type="entry name" value="BCTRLSENSOR"/>
</dbReference>
<dbReference type="PANTHER" id="PTHR43047">
    <property type="entry name" value="TWO-COMPONENT HISTIDINE PROTEIN KINASE"/>
    <property type="match status" value="1"/>
</dbReference>
<evidence type="ECO:0000256" key="4">
    <source>
        <dbReference type="ARBA" id="ARBA00022553"/>
    </source>
</evidence>
<keyword evidence="4" id="KW-0597">Phosphoprotein</keyword>
<keyword evidence="5" id="KW-0808">Transferase</keyword>
<name>A0A2T1LUJ0_9CHRO</name>
<dbReference type="InterPro" id="IPR003594">
    <property type="entry name" value="HATPase_dom"/>
</dbReference>
<dbReference type="GO" id="GO:0000155">
    <property type="term" value="F:phosphorelay sensor kinase activity"/>
    <property type="evidence" value="ECO:0007669"/>
    <property type="project" value="InterPro"/>
</dbReference>
<dbReference type="Gene3D" id="3.30.450.40">
    <property type="match status" value="1"/>
</dbReference>
<dbReference type="FunFam" id="3.30.565.10:FF:000010">
    <property type="entry name" value="Sensor histidine kinase RcsC"/>
    <property type="match status" value="1"/>
</dbReference>
<dbReference type="OrthoDB" id="445851at2"/>
<evidence type="ECO:0000313" key="10">
    <source>
        <dbReference type="EMBL" id="PSF35206.1"/>
    </source>
</evidence>
<feature type="domain" description="Histidine kinase" evidence="9">
    <location>
        <begin position="324"/>
        <end position="555"/>
    </location>
</feature>
<dbReference type="Proteomes" id="UP000239001">
    <property type="component" value="Unassembled WGS sequence"/>
</dbReference>
<keyword evidence="7" id="KW-0902">Two-component regulatory system</keyword>
<evidence type="ECO:0000256" key="1">
    <source>
        <dbReference type="ARBA" id="ARBA00000085"/>
    </source>
</evidence>
<dbReference type="SUPFAM" id="SSF55874">
    <property type="entry name" value="ATPase domain of HSP90 chaperone/DNA topoisomerase II/histidine kinase"/>
    <property type="match status" value="1"/>
</dbReference>
<dbReference type="InterPro" id="IPR004358">
    <property type="entry name" value="Sig_transdc_His_kin-like_C"/>
</dbReference>
<dbReference type="PROSITE" id="PS50109">
    <property type="entry name" value="HIS_KIN"/>
    <property type="match status" value="1"/>
</dbReference>
<dbReference type="SMART" id="SM00387">
    <property type="entry name" value="HATPase_c"/>
    <property type="match status" value="1"/>
</dbReference>
<protein>
    <recommendedName>
        <fullName evidence="8">Circadian input-output histidine kinase CikA</fullName>
        <ecNumber evidence="3">2.7.13.3</ecNumber>
    </recommendedName>
</protein>
<dbReference type="InterPro" id="IPR029016">
    <property type="entry name" value="GAF-like_dom_sf"/>
</dbReference>
<dbReference type="InterPro" id="IPR036097">
    <property type="entry name" value="HisK_dim/P_sf"/>
</dbReference>
<dbReference type="SUPFAM" id="SSF47384">
    <property type="entry name" value="Homodimeric domain of signal transducing histidine kinase"/>
    <property type="match status" value="1"/>
</dbReference>
<sequence>MYDAVKSLVEPLACSNTIFSEENLTDSSMSISSAFGAELLFVQDQTGRYLNFYWSDAPIYQLDYKSLNGKLSECAFSPIDFQSYYERLQRVLERRIPEQYRCWFEYKEQRFAFELVMSPILVKNNAPQTVLVMGHSLEPKDFSFFNPDSCQQLLTSISRQIRRTLDLDTIWQQTVDSIGKALQVDRCLMVAYDSAKDQLSLKAEYCQSSISSILDISLDLHSEFYWKQALQERSVIIEHIKPEHLQAYSVLVVSTFHQQQCNGLICLQQCDHRRIWSQTEIDFIQELAEQVGTAIAHATLYKELEQATLAAQEASRLKTEFLTSTTHELRTPLNGIIGFLKLLLDGMTDSIEEQREFIEKSYKSALYLLNLINDILDLAKIEAGKMDLELMPVEIDGLLQTVDTLTRHQALSKKLSFQIKKPQTLTPIIVHGNYQKLLQVLLNLVGNAIKFTNEGGISLSLEIVKKKTIWQNQEFPGIVKISVVDTGIGVSLEKQAKLFEKFVQVDGSRTKAYGGTGLGLAISQKLVQAMGGKVEFYSMGESLGSTVTFTVPLSHVPIIKMSS</sequence>
<proteinExistence type="inferred from homology"/>
<evidence type="ECO:0000256" key="6">
    <source>
        <dbReference type="ARBA" id="ARBA00022777"/>
    </source>
</evidence>
<dbReference type="EMBL" id="PXOH01000022">
    <property type="protein sequence ID" value="PSF35206.1"/>
    <property type="molecule type" value="Genomic_DNA"/>
</dbReference>
<organism evidence="10 11">
    <name type="scientific">Aphanothece hegewaldii CCALA 016</name>
    <dbReference type="NCBI Taxonomy" id="2107694"/>
    <lineage>
        <taxon>Bacteria</taxon>
        <taxon>Bacillati</taxon>
        <taxon>Cyanobacteriota</taxon>
        <taxon>Cyanophyceae</taxon>
        <taxon>Oscillatoriophycideae</taxon>
        <taxon>Chroococcales</taxon>
        <taxon>Aphanothecaceae</taxon>
        <taxon>Aphanothece</taxon>
    </lineage>
</organism>
<gene>
    <name evidence="10" type="ORF">C7H19_17660</name>
</gene>
<dbReference type="CDD" id="cd00082">
    <property type="entry name" value="HisKA"/>
    <property type="match status" value="1"/>
</dbReference>
<dbReference type="Pfam" id="PF01590">
    <property type="entry name" value="GAF"/>
    <property type="match status" value="1"/>
</dbReference>
<dbReference type="InterPro" id="IPR036890">
    <property type="entry name" value="HATPase_C_sf"/>
</dbReference>
<evidence type="ECO:0000313" key="11">
    <source>
        <dbReference type="Proteomes" id="UP000239001"/>
    </source>
</evidence>
<comment type="similarity">
    <text evidence="2">In the N-terminal section; belongs to the phytochrome family.</text>
</comment>
<dbReference type="Pfam" id="PF00512">
    <property type="entry name" value="HisKA"/>
    <property type="match status" value="1"/>
</dbReference>
<keyword evidence="11" id="KW-1185">Reference proteome</keyword>
<reference evidence="10 11" key="2">
    <citation type="submission" date="2018-03" db="EMBL/GenBank/DDBJ databases">
        <authorList>
            <person name="Keele B.F."/>
        </authorList>
    </citation>
    <scope>NUCLEOTIDE SEQUENCE [LARGE SCALE GENOMIC DNA]</scope>
    <source>
        <strain evidence="10 11">CCALA 016</strain>
    </source>
</reference>
<dbReference type="Gene3D" id="3.30.565.10">
    <property type="entry name" value="Histidine kinase-like ATPase, C-terminal domain"/>
    <property type="match status" value="1"/>
</dbReference>
<comment type="caution">
    <text evidence="10">The sequence shown here is derived from an EMBL/GenBank/DDBJ whole genome shotgun (WGS) entry which is preliminary data.</text>
</comment>
<dbReference type="Gene3D" id="1.10.287.130">
    <property type="match status" value="1"/>
</dbReference>
<evidence type="ECO:0000256" key="8">
    <source>
        <dbReference type="ARBA" id="ARBA00074306"/>
    </source>
</evidence>
<dbReference type="SMART" id="SM00388">
    <property type="entry name" value="HisKA"/>
    <property type="match status" value="1"/>
</dbReference>
<evidence type="ECO:0000256" key="3">
    <source>
        <dbReference type="ARBA" id="ARBA00012438"/>
    </source>
</evidence>
<evidence type="ECO:0000256" key="7">
    <source>
        <dbReference type="ARBA" id="ARBA00023012"/>
    </source>
</evidence>
<evidence type="ECO:0000259" key="9">
    <source>
        <dbReference type="PROSITE" id="PS50109"/>
    </source>
</evidence>
<dbReference type="Pfam" id="PF02518">
    <property type="entry name" value="HATPase_c"/>
    <property type="match status" value="1"/>
</dbReference>
<dbReference type="InterPro" id="IPR003661">
    <property type="entry name" value="HisK_dim/P_dom"/>
</dbReference>
<evidence type="ECO:0000256" key="2">
    <source>
        <dbReference type="ARBA" id="ARBA00006402"/>
    </source>
</evidence>
<dbReference type="InterPro" id="IPR003018">
    <property type="entry name" value="GAF"/>
</dbReference>
<keyword evidence="6 10" id="KW-0418">Kinase</keyword>
<accession>A0A2T1LUJ0</accession>
<reference evidence="10 11" key="1">
    <citation type="submission" date="2018-03" db="EMBL/GenBank/DDBJ databases">
        <title>The ancient ancestry and fast evolution of plastids.</title>
        <authorList>
            <person name="Moore K.R."/>
            <person name="Magnabosco C."/>
            <person name="Momper L."/>
            <person name="Gold D.A."/>
            <person name="Bosak T."/>
            <person name="Fournier G.P."/>
        </authorList>
    </citation>
    <scope>NUCLEOTIDE SEQUENCE [LARGE SCALE GENOMIC DNA]</scope>
    <source>
        <strain evidence="10 11">CCALA 016</strain>
    </source>
</reference>
<comment type="catalytic activity">
    <reaction evidence="1">
        <text>ATP + protein L-histidine = ADP + protein N-phospho-L-histidine.</text>
        <dbReference type="EC" id="2.7.13.3"/>
    </reaction>
</comment>
<dbReference type="CDD" id="cd16922">
    <property type="entry name" value="HATPase_EvgS-ArcB-TorS-like"/>
    <property type="match status" value="1"/>
</dbReference>
<evidence type="ECO:0000256" key="5">
    <source>
        <dbReference type="ARBA" id="ARBA00022679"/>
    </source>
</evidence>
<dbReference type="InterPro" id="IPR005467">
    <property type="entry name" value="His_kinase_dom"/>
</dbReference>